<dbReference type="RefSeq" id="WP_009179560.1">
    <property type="nucleotide sequence ID" value="NZ_CM001368.1"/>
</dbReference>
<dbReference type="eggNOG" id="COG2267">
    <property type="taxonomic scope" value="Bacteria"/>
</dbReference>
<sequence length="204" mass="21535">MTDVFFLSGWAGPETLFPGFSGRWTFAAPFLDGDEAALLARIEASPARILGGWSTGAHMLVRHAAGLFPRFERVVLFAPFLRFADSLPARITRAMAAGLATDAEAVTRGFWKNCGLSEAAVQALDFDPAWAGRLSEGLAYLLASAAPDRPVPAGNVTVVHGAADRIVRPAAVEAVLSVLDGAAVVGHHGGHWPDPTLLGEHLFP</sequence>
<reference evidence="2" key="1">
    <citation type="journal article" date="2015" name="Genome Announc.">
        <title>High-Quality Draft Genome Sequence of Desulfovibrio carbinoliphilus FW-101-2B, an Organic Acid-Oxidizing Sulfate-Reducing Bacterium Isolated from Uranium(VI)-Contaminated Groundwater.</title>
        <authorList>
            <person name="Ramsay B.D."/>
            <person name="Hwang C."/>
            <person name="Woo H.L."/>
            <person name="Carroll S.L."/>
            <person name="Lucas S."/>
            <person name="Han J."/>
            <person name="Lapidus A.L."/>
            <person name="Cheng J.F."/>
            <person name="Goodwin L.A."/>
            <person name="Pitluck S."/>
            <person name="Peters L."/>
            <person name="Chertkov O."/>
            <person name="Held B."/>
            <person name="Detter J.C."/>
            <person name="Han C.S."/>
            <person name="Tapia R."/>
            <person name="Land M.L."/>
            <person name="Hauser L.J."/>
            <person name="Kyrpides N.C."/>
            <person name="Ivanova N.N."/>
            <person name="Mikhailova N."/>
            <person name="Pagani I."/>
            <person name="Woyke T."/>
            <person name="Arkin A.P."/>
            <person name="Dehal P."/>
            <person name="Chivian D."/>
            <person name="Criddle C.S."/>
            <person name="Wu W."/>
            <person name="Chakraborty R."/>
            <person name="Hazen T.C."/>
            <person name="Fields M.W."/>
        </authorList>
    </citation>
    <scope>NUCLEOTIDE SEQUENCE [LARGE SCALE GENOMIC DNA]</scope>
    <source>
        <strain evidence="2">FW-101-2B</strain>
    </source>
</reference>
<evidence type="ECO:0000313" key="2">
    <source>
        <dbReference type="Proteomes" id="UP000004662"/>
    </source>
</evidence>
<evidence type="ECO:0000313" key="1">
    <source>
        <dbReference type="EMBL" id="EHJ46102.1"/>
    </source>
</evidence>
<dbReference type="AlphaFoldDB" id="G7QCE6"/>
<dbReference type="SUPFAM" id="SSF53474">
    <property type="entry name" value="alpha/beta-Hydrolases"/>
    <property type="match status" value="1"/>
</dbReference>
<protein>
    <submittedName>
        <fullName evidence="1">Uncharacterized protein</fullName>
    </submittedName>
</protein>
<accession>G7QCE6</accession>
<dbReference type="HOGENOM" id="CLU_118030_0_0_7"/>
<organism evidence="1 2">
    <name type="scientific">Solidesulfovibrio carbinoliphilus subsp. oakridgensis</name>
    <dbReference type="NCBI Taxonomy" id="694327"/>
    <lineage>
        <taxon>Bacteria</taxon>
        <taxon>Pseudomonadati</taxon>
        <taxon>Thermodesulfobacteriota</taxon>
        <taxon>Desulfovibrionia</taxon>
        <taxon>Desulfovibrionales</taxon>
        <taxon>Desulfovibrionaceae</taxon>
        <taxon>Solidesulfovibrio</taxon>
    </lineage>
</organism>
<keyword evidence="2" id="KW-1185">Reference proteome</keyword>
<dbReference type="EMBL" id="CM001368">
    <property type="protein sequence ID" value="EHJ46102.1"/>
    <property type="molecule type" value="Genomic_DNA"/>
</dbReference>
<dbReference type="Gene3D" id="3.40.50.1820">
    <property type="entry name" value="alpha/beta hydrolase"/>
    <property type="match status" value="1"/>
</dbReference>
<name>G7QCE6_9BACT</name>
<dbReference type="STRING" id="694327.DFW101_0085"/>
<dbReference type="OrthoDB" id="9799552at2"/>
<dbReference type="Proteomes" id="UP000004662">
    <property type="component" value="Chromosome"/>
</dbReference>
<dbReference type="InterPro" id="IPR029058">
    <property type="entry name" value="AB_hydrolase_fold"/>
</dbReference>
<gene>
    <name evidence="1" type="ORF">DFW101_0085</name>
</gene>
<dbReference type="ESTHER" id="9delt-d2l4s1">
    <property type="family name" value="6_AlphaBeta_hydrolase"/>
</dbReference>
<proteinExistence type="predicted"/>